<keyword evidence="1" id="KW-0812">Transmembrane</keyword>
<gene>
    <name evidence="2" type="ORF">Pph01_02010</name>
</gene>
<reference evidence="2 3" key="1">
    <citation type="submission" date="2021-01" db="EMBL/GenBank/DDBJ databases">
        <title>Whole genome shotgun sequence of Planotetraspora phitsanulokensis NBRC 104273.</title>
        <authorList>
            <person name="Komaki H."/>
            <person name="Tamura T."/>
        </authorList>
    </citation>
    <scope>NUCLEOTIDE SEQUENCE [LARGE SCALE GENOMIC DNA]</scope>
    <source>
        <strain evidence="2 3">NBRC 104273</strain>
    </source>
</reference>
<accession>A0A8J3TY39</accession>
<feature type="transmembrane region" description="Helical" evidence="1">
    <location>
        <begin position="21"/>
        <end position="44"/>
    </location>
</feature>
<keyword evidence="1" id="KW-0472">Membrane</keyword>
<proteinExistence type="predicted"/>
<sequence>MERQHGPDRRATTIPTMKPPVVIAIVAASAIVLAGLVASAAIVVNTLVPGCQAGNEQLVGTLKALPILDVHPADFRFTDGDSGCDDDDGFAQAWQGYRSTEPFAILPFYEKAALADGWKPIAHSFEYSCFTKEIDGVNAYLNVGVSDSNSSGTGTDYSVGVRASRERDIGC</sequence>
<comment type="caution">
    <text evidence="2">The sequence shown here is derived from an EMBL/GenBank/DDBJ whole genome shotgun (WGS) entry which is preliminary data.</text>
</comment>
<name>A0A8J3TY39_9ACTN</name>
<evidence type="ECO:0000313" key="3">
    <source>
        <dbReference type="Proteomes" id="UP000622547"/>
    </source>
</evidence>
<evidence type="ECO:0000256" key="1">
    <source>
        <dbReference type="SAM" id="Phobius"/>
    </source>
</evidence>
<protein>
    <submittedName>
        <fullName evidence="2">Uncharacterized protein</fullName>
    </submittedName>
</protein>
<organism evidence="2 3">
    <name type="scientific">Planotetraspora phitsanulokensis</name>
    <dbReference type="NCBI Taxonomy" id="575192"/>
    <lineage>
        <taxon>Bacteria</taxon>
        <taxon>Bacillati</taxon>
        <taxon>Actinomycetota</taxon>
        <taxon>Actinomycetes</taxon>
        <taxon>Streptosporangiales</taxon>
        <taxon>Streptosporangiaceae</taxon>
        <taxon>Planotetraspora</taxon>
    </lineage>
</organism>
<evidence type="ECO:0000313" key="2">
    <source>
        <dbReference type="EMBL" id="GII35198.1"/>
    </source>
</evidence>
<dbReference type="Proteomes" id="UP000622547">
    <property type="component" value="Unassembled WGS sequence"/>
</dbReference>
<dbReference type="AlphaFoldDB" id="A0A8J3TY39"/>
<keyword evidence="3" id="KW-1185">Reference proteome</keyword>
<keyword evidence="1" id="KW-1133">Transmembrane helix</keyword>
<dbReference type="EMBL" id="BOOP01000001">
    <property type="protein sequence ID" value="GII35198.1"/>
    <property type="molecule type" value="Genomic_DNA"/>
</dbReference>